<accession>A0A447IMA6</accession>
<name>A0A447IMA6_9RHOB</name>
<dbReference type="OrthoDB" id="9816564at2"/>
<dbReference type="EMBL" id="UZWE01000029">
    <property type="protein sequence ID" value="VDS08631.1"/>
    <property type="molecule type" value="Genomic_DNA"/>
</dbReference>
<dbReference type="AlphaFoldDB" id="A0A447IMA6"/>
<organism evidence="1 2">
    <name type="scientific">Paracoccus haematequi</name>
    <dbReference type="NCBI Taxonomy" id="2491866"/>
    <lineage>
        <taxon>Bacteria</taxon>
        <taxon>Pseudomonadati</taxon>
        <taxon>Pseudomonadota</taxon>
        <taxon>Alphaproteobacteria</taxon>
        <taxon>Rhodobacterales</taxon>
        <taxon>Paracoccaceae</taxon>
        <taxon>Paracoccus</taxon>
    </lineage>
</organism>
<dbReference type="RefSeq" id="WP_126154302.1">
    <property type="nucleotide sequence ID" value="NZ_UZWE01000029.1"/>
</dbReference>
<dbReference type="Proteomes" id="UP000270743">
    <property type="component" value="Unassembled WGS sequence"/>
</dbReference>
<evidence type="ECO:0000313" key="2">
    <source>
        <dbReference type="Proteomes" id="UP000270743"/>
    </source>
</evidence>
<dbReference type="Gene3D" id="3.20.20.80">
    <property type="entry name" value="Glycosidases"/>
    <property type="match status" value="1"/>
</dbReference>
<keyword evidence="2" id="KW-1185">Reference proteome</keyword>
<proteinExistence type="predicted"/>
<dbReference type="SUPFAM" id="SSF51445">
    <property type="entry name" value="(Trans)glycosidases"/>
    <property type="match status" value="1"/>
</dbReference>
<dbReference type="InterPro" id="IPR017853">
    <property type="entry name" value="GH"/>
</dbReference>
<evidence type="ECO:0000313" key="1">
    <source>
        <dbReference type="EMBL" id="VDS08631.1"/>
    </source>
</evidence>
<gene>
    <name evidence="1" type="ORF">PARHAE_01815</name>
</gene>
<evidence type="ECO:0008006" key="3">
    <source>
        <dbReference type="Google" id="ProtNLM"/>
    </source>
</evidence>
<sequence>MNALPFPDAFSPRPGQPAPILAGFECGRLHWNGHDLLQSTGHLPQAAMAHHYDVARQQGAAGARDGLSWRHDIAARVNAVPQGFPVIWDLVHFDAPPRPAQHALACCRALPPGAWAIAVNEPSVGRRVSGMMPGRATDMALRMMAAAACLPGGPRFATCDPFHHLHPAVFRATDRLVASGHVRMVGVNYYPHHAIEPLHRVLRAVADRYRLPVMITETGWHQGLRRAHRRFPHIRDRWDWLAHVQAEIALSGVPVAGLCWYPWLDMPAWDDPAQGRWPCGWPGRQA</sequence>
<reference evidence="1 2" key="1">
    <citation type="submission" date="2018-12" db="EMBL/GenBank/DDBJ databases">
        <authorList>
            <person name="Criscuolo A."/>
        </authorList>
    </citation>
    <scope>NUCLEOTIDE SEQUENCE [LARGE SCALE GENOMIC DNA]</scope>
    <source>
        <strain evidence="1">ACIP1116241</strain>
    </source>
</reference>
<protein>
    <recommendedName>
        <fullName evidence="3">Arabinogalactan endo-beta-1,4-galactanase</fullName>
    </recommendedName>
</protein>